<dbReference type="Proteomes" id="UP000035083">
    <property type="component" value="Unassembled WGS sequence"/>
</dbReference>
<name>L7LLZ0_9ACTN</name>
<gene>
    <name evidence="1" type="ORF">GSI01S_21_00090</name>
</gene>
<sequence length="212" mass="21366">MGDGPAGMTGSCADGFATVIAACRELGLTAVDEAAVRRPHSAVDEFRMPAFVADAQRLSDLADRLARAEGAAGATATTVGEWSGRSGHAAGSAVRVVAGDVADLRSRLTQGAAVTTHAARVLEEVLARHAAVLETVSRRRLGGVDLDAVPAALNAGAVTEGELRAEVHARLDYADSAGALAADAIAAALAEVASAWTTDTGSAGELVLADLR</sequence>
<proteinExistence type="predicted"/>
<reference evidence="1 2" key="1">
    <citation type="submission" date="2012-12" db="EMBL/GenBank/DDBJ databases">
        <title>Whole genome shotgun sequence of Gordonia sihwensis NBRC 108236.</title>
        <authorList>
            <person name="Yoshida I."/>
            <person name="Hosoyama A."/>
            <person name="Tsuchikane K."/>
            <person name="Ando Y."/>
            <person name="Baba S."/>
            <person name="Ohji S."/>
            <person name="Hamada M."/>
            <person name="Tamura T."/>
            <person name="Yamazoe A."/>
            <person name="Yamazaki S."/>
            <person name="Fujita N."/>
        </authorList>
    </citation>
    <scope>NUCLEOTIDE SEQUENCE [LARGE SCALE GENOMIC DNA]</scope>
    <source>
        <strain evidence="1 2">NBRC 108236</strain>
    </source>
</reference>
<protein>
    <submittedName>
        <fullName evidence="1">Uncharacterized protein</fullName>
    </submittedName>
</protein>
<organism evidence="1 2">
    <name type="scientific">Gordonia sihwensis NBRC 108236</name>
    <dbReference type="NCBI Taxonomy" id="1223544"/>
    <lineage>
        <taxon>Bacteria</taxon>
        <taxon>Bacillati</taxon>
        <taxon>Actinomycetota</taxon>
        <taxon>Actinomycetes</taxon>
        <taxon>Mycobacteriales</taxon>
        <taxon>Gordoniaceae</taxon>
        <taxon>Gordonia</taxon>
    </lineage>
</organism>
<dbReference type="AlphaFoldDB" id="L7LLZ0"/>
<evidence type="ECO:0000313" key="1">
    <source>
        <dbReference type="EMBL" id="GAC61761.1"/>
    </source>
</evidence>
<dbReference type="eggNOG" id="ENOG5031VVD">
    <property type="taxonomic scope" value="Bacteria"/>
</dbReference>
<keyword evidence="2" id="KW-1185">Reference proteome</keyword>
<evidence type="ECO:0000313" key="2">
    <source>
        <dbReference type="Proteomes" id="UP000035083"/>
    </source>
</evidence>
<comment type="caution">
    <text evidence="1">The sequence shown here is derived from an EMBL/GenBank/DDBJ whole genome shotgun (WGS) entry which is preliminary data.</text>
</comment>
<dbReference type="EMBL" id="BANU01000021">
    <property type="protein sequence ID" value="GAC61761.1"/>
    <property type="molecule type" value="Genomic_DNA"/>
</dbReference>
<accession>L7LLZ0</accession>